<keyword evidence="1" id="KW-1133">Transmembrane helix</keyword>
<gene>
    <name evidence="2" type="ORF">EV356DRAFT_529265</name>
</gene>
<evidence type="ECO:0008006" key="4">
    <source>
        <dbReference type="Google" id="ProtNLM"/>
    </source>
</evidence>
<reference evidence="2" key="1">
    <citation type="journal article" date="2020" name="Stud. Mycol.">
        <title>101 Dothideomycetes genomes: a test case for predicting lifestyles and emergence of pathogens.</title>
        <authorList>
            <person name="Haridas S."/>
            <person name="Albert R."/>
            <person name="Binder M."/>
            <person name="Bloem J."/>
            <person name="Labutti K."/>
            <person name="Salamov A."/>
            <person name="Andreopoulos B."/>
            <person name="Baker S."/>
            <person name="Barry K."/>
            <person name="Bills G."/>
            <person name="Bluhm B."/>
            <person name="Cannon C."/>
            <person name="Castanera R."/>
            <person name="Culley D."/>
            <person name="Daum C."/>
            <person name="Ezra D."/>
            <person name="Gonzalez J."/>
            <person name="Henrissat B."/>
            <person name="Kuo A."/>
            <person name="Liang C."/>
            <person name="Lipzen A."/>
            <person name="Lutzoni F."/>
            <person name="Magnuson J."/>
            <person name="Mondo S."/>
            <person name="Nolan M."/>
            <person name="Ohm R."/>
            <person name="Pangilinan J."/>
            <person name="Park H.-J."/>
            <person name="Ramirez L."/>
            <person name="Alfaro M."/>
            <person name="Sun H."/>
            <person name="Tritt A."/>
            <person name="Yoshinaga Y."/>
            <person name="Zwiers L.-H."/>
            <person name="Turgeon B."/>
            <person name="Goodwin S."/>
            <person name="Spatafora J."/>
            <person name="Crous P."/>
            <person name="Grigoriev I."/>
        </authorList>
    </citation>
    <scope>NUCLEOTIDE SEQUENCE</scope>
    <source>
        <strain evidence="2">Tuck. ex Michener</strain>
    </source>
</reference>
<feature type="transmembrane region" description="Helical" evidence="1">
    <location>
        <begin position="83"/>
        <end position="102"/>
    </location>
</feature>
<dbReference type="InterPro" id="IPR025363">
    <property type="entry name" value="DUF4267"/>
</dbReference>
<keyword evidence="3" id="KW-1185">Reference proteome</keyword>
<dbReference type="OrthoDB" id="3726364at2759"/>
<keyword evidence="1" id="KW-0472">Membrane</keyword>
<evidence type="ECO:0000313" key="2">
    <source>
        <dbReference type="EMBL" id="KAF2238268.1"/>
    </source>
</evidence>
<organism evidence="2 3">
    <name type="scientific">Viridothelium virens</name>
    <name type="common">Speckled blister lichen</name>
    <name type="synonym">Trypethelium virens</name>
    <dbReference type="NCBI Taxonomy" id="1048519"/>
    <lineage>
        <taxon>Eukaryota</taxon>
        <taxon>Fungi</taxon>
        <taxon>Dikarya</taxon>
        <taxon>Ascomycota</taxon>
        <taxon>Pezizomycotina</taxon>
        <taxon>Dothideomycetes</taxon>
        <taxon>Dothideomycetes incertae sedis</taxon>
        <taxon>Trypetheliales</taxon>
        <taxon>Trypetheliaceae</taxon>
        <taxon>Viridothelium</taxon>
    </lineage>
</organism>
<proteinExistence type="predicted"/>
<evidence type="ECO:0000313" key="3">
    <source>
        <dbReference type="Proteomes" id="UP000800092"/>
    </source>
</evidence>
<protein>
    <recommendedName>
        <fullName evidence="4">DUF4267 domain-containing protein</fullName>
    </recommendedName>
</protein>
<keyword evidence="1" id="KW-0812">Transmembrane</keyword>
<feature type="transmembrane region" description="Helical" evidence="1">
    <location>
        <begin position="111"/>
        <end position="128"/>
    </location>
</feature>
<dbReference type="AlphaFoldDB" id="A0A6A6HKC7"/>
<evidence type="ECO:0000256" key="1">
    <source>
        <dbReference type="SAM" id="Phobius"/>
    </source>
</evidence>
<dbReference type="EMBL" id="ML991776">
    <property type="protein sequence ID" value="KAF2238268.1"/>
    <property type="molecule type" value="Genomic_DNA"/>
</dbReference>
<accession>A0A6A6HKC7</accession>
<name>A0A6A6HKC7_VIRVR</name>
<sequence>MSESSSPSYYLYSLDIVAFTVGLALITSGVIGTFINPWTIVRIFGLPTATKDNIVFFPAATGRNLSAGTFVWTLTFLGERKLLGIYLLCLTWTGIADIKILYEHPQGQKMWGHISNIFILWILGPILINS</sequence>
<dbReference type="Pfam" id="PF14087">
    <property type="entry name" value="DUF4267"/>
    <property type="match status" value="1"/>
</dbReference>
<dbReference type="Proteomes" id="UP000800092">
    <property type="component" value="Unassembled WGS sequence"/>
</dbReference>
<feature type="transmembrane region" description="Helical" evidence="1">
    <location>
        <begin position="12"/>
        <end position="35"/>
    </location>
</feature>